<feature type="transmembrane region" description="Helical" evidence="5">
    <location>
        <begin position="215"/>
        <end position="234"/>
    </location>
</feature>
<dbReference type="CDD" id="cd07042">
    <property type="entry name" value="STAS_SulP_like_sulfate_transporter"/>
    <property type="match status" value="1"/>
</dbReference>
<feature type="domain" description="STAS" evidence="6">
    <location>
        <begin position="481"/>
        <end position="602"/>
    </location>
</feature>
<dbReference type="AlphaFoldDB" id="A0A5R8KCK3"/>
<evidence type="ECO:0000256" key="5">
    <source>
        <dbReference type="SAM" id="Phobius"/>
    </source>
</evidence>
<reference evidence="7 8" key="1">
    <citation type="submission" date="2019-05" db="EMBL/GenBank/DDBJ databases">
        <title>Verrucobacter flavum gen. nov., sp. nov. a new member of the family Verrucomicrobiaceae.</title>
        <authorList>
            <person name="Szuroczki S."/>
            <person name="Abbaszade G."/>
            <person name="Szabo A."/>
            <person name="Felfoldi T."/>
            <person name="Schumann P."/>
            <person name="Boka K."/>
            <person name="Keki Z."/>
            <person name="Toumi M."/>
            <person name="Toth E."/>
        </authorList>
    </citation>
    <scope>NUCLEOTIDE SEQUENCE [LARGE SCALE GENOMIC DNA]</scope>
    <source>
        <strain evidence="7 8">MG-N-17</strain>
    </source>
</reference>
<protein>
    <submittedName>
        <fullName evidence="7">SulP family inorganic anion transporter</fullName>
    </submittedName>
</protein>
<dbReference type="Gene3D" id="3.30.750.24">
    <property type="entry name" value="STAS domain"/>
    <property type="match status" value="1"/>
</dbReference>
<dbReference type="GO" id="GO:0055085">
    <property type="term" value="P:transmembrane transport"/>
    <property type="evidence" value="ECO:0007669"/>
    <property type="project" value="InterPro"/>
</dbReference>
<dbReference type="SUPFAM" id="SSF52091">
    <property type="entry name" value="SpoIIaa-like"/>
    <property type="match status" value="1"/>
</dbReference>
<comment type="caution">
    <text evidence="7">The sequence shown here is derived from an EMBL/GenBank/DDBJ whole genome shotgun (WGS) entry which is preliminary data.</text>
</comment>
<keyword evidence="3 5" id="KW-1133">Transmembrane helix</keyword>
<dbReference type="InterPro" id="IPR011547">
    <property type="entry name" value="SLC26A/SulP_dom"/>
</dbReference>
<dbReference type="GO" id="GO:0016020">
    <property type="term" value="C:membrane"/>
    <property type="evidence" value="ECO:0007669"/>
    <property type="project" value="UniProtKB-SubCell"/>
</dbReference>
<gene>
    <name evidence="7" type="ORF">FEM03_14645</name>
</gene>
<feature type="transmembrane region" description="Helical" evidence="5">
    <location>
        <begin position="372"/>
        <end position="392"/>
    </location>
</feature>
<keyword evidence="2 5" id="KW-0812">Transmembrane</keyword>
<feature type="transmembrane region" description="Helical" evidence="5">
    <location>
        <begin position="429"/>
        <end position="459"/>
    </location>
</feature>
<comment type="subcellular location">
    <subcellularLocation>
        <location evidence="1">Membrane</location>
        <topology evidence="1">Multi-pass membrane protein</topology>
    </subcellularLocation>
</comment>
<evidence type="ECO:0000256" key="1">
    <source>
        <dbReference type="ARBA" id="ARBA00004141"/>
    </source>
</evidence>
<dbReference type="Pfam" id="PF01740">
    <property type="entry name" value="STAS"/>
    <property type="match status" value="1"/>
</dbReference>
<evidence type="ECO:0000256" key="4">
    <source>
        <dbReference type="ARBA" id="ARBA00023136"/>
    </source>
</evidence>
<feature type="transmembrane region" description="Helical" evidence="5">
    <location>
        <begin position="292"/>
        <end position="312"/>
    </location>
</feature>
<dbReference type="OrthoDB" id="9771198at2"/>
<feature type="transmembrane region" description="Helical" evidence="5">
    <location>
        <begin position="142"/>
        <end position="160"/>
    </location>
</feature>
<feature type="transmembrane region" description="Helical" evidence="5">
    <location>
        <begin position="398"/>
        <end position="417"/>
    </location>
</feature>
<evidence type="ECO:0000313" key="8">
    <source>
        <dbReference type="Proteomes" id="UP000306196"/>
    </source>
</evidence>
<evidence type="ECO:0000313" key="7">
    <source>
        <dbReference type="EMBL" id="TLD69967.1"/>
    </source>
</evidence>
<feature type="transmembrane region" description="Helical" evidence="5">
    <location>
        <begin position="246"/>
        <end position="265"/>
    </location>
</feature>
<feature type="transmembrane region" description="Helical" evidence="5">
    <location>
        <begin position="172"/>
        <end position="195"/>
    </location>
</feature>
<dbReference type="Proteomes" id="UP000306196">
    <property type="component" value="Unassembled WGS sequence"/>
</dbReference>
<evidence type="ECO:0000256" key="2">
    <source>
        <dbReference type="ARBA" id="ARBA00022692"/>
    </source>
</evidence>
<dbReference type="InterPro" id="IPR002645">
    <property type="entry name" value="STAS_dom"/>
</dbReference>
<dbReference type="PROSITE" id="PS50801">
    <property type="entry name" value="STAS"/>
    <property type="match status" value="1"/>
</dbReference>
<dbReference type="InterPro" id="IPR036513">
    <property type="entry name" value="STAS_dom_sf"/>
</dbReference>
<feature type="transmembrane region" description="Helical" evidence="5">
    <location>
        <begin position="78"/>
        <end position="106"/>
    </location>
</feature>
<evidence type="ECO:0000259" key="6">
    <source>
        <dbReference type="PROSITE" id="PS50801"/>
    </source>
</evidence>
<proteinExistence type="predicted"/>
<dbReference type="InterPro" id="IPR001902">
    <property type="entry name" value="SLC26A/SulP_fam"/>
</dbReference>
<dbReference type="PANTHER" id="PTHR11814">
    <property type="entry name" value="SULFATE TRANSPORTER"/>
    <property type="match status" value="1"/>
</dbReference>
<sequence length="626" mass="68008">MGWGLDVPLGIKKMNLRRQLQDIGSMGTSLWGHARDFLATNQIEPLMLPRHLRGYRKADLKADSRAGLTTALLAFPQAMAFAVVAGLPLVYGITCSAVAALVAPLFSSSRHTILGPTNATAFMIFSFFAANPRMEPVEQMPMLVFLVGVLLMLGSVLRVADLAQYISRTVMVAYITGAAVQMMVNQLVPALGVQMGDGLAPRTFLGTLYRVVTEIPALNWASLLLTVFSVAGYFGLKRLRPNWPRFAMVLVASSLLGLLLSRLHAPVATFSEGVFDWGDMIPPFPDFTSWNAAAQFSQLFGVAVAVAFVSMLESNAMAKSLASRANYRVDGNQDMFSLGASNLACAYLSGMPASNSLTRSALNYESGARTPMSSMISGALCLVGALVLGPFIQYVPKSVLAALVICVALSLISKRQIRICMRSTKSDAVVFVVTFAATLMVPLHVAIFTGIGLSVMLYIRKASQPSLVEYTFNQEGNLAELENADRQHPSISIVHVEGDLFFGAAELFRTQIQRTCSDPNLRIIILRLKNARHLDATSVMALEELIKVMRSNGRDLIVSGAMKDVYRVLRDSGLIEVLGRDNIFMGSAANPNISTRNALKRAQEILGVKEANVQIYYDPRHQATKG</sequence>
<feature type="transmembrane region" description="Helical" evidence="5">
    <location>
        <begin position="113"/>
        <end position="130"/>
    </location>
</feature>
<keyword evidence="8" id="KW-1185">Reference proteome</keyword>
<organism evidence="7 8">
    <name type="scientific">Phragmitibacter flavus</name>
    <dbReference type="NCBI Taxonomy" id="2576071"/>
    <lineage>
        <taxon>Bacteria</taxon>
        <taxon>Pseudomonadati</taxon>
        <taxon>Verrucomicrobiota</taxon>
        <taxon>Verrucomicrobiia</taxon>
        <taxon>Verrucomicrobiales</taxon>
        <taxon>Verrucomicrobiaceae</taxon>
        <taxon>Phragmitibacter</taxon>
    </lineage>
</organism>
<name>A0A5R8KCK3_9BACT</name>
<accession>A0A5R8KCK3</accession>
<dbReference type="Pfam" id="PF00916">
    <property type="entry name" value="Sulfate_transp"/>
    <property type="match status" value="1"/>
</dbReference>
<dbReference type="EMBL" id="VAUV01000010">
    <property type="protein sequence ID" value="TLD69967.1"/>
    <property type="molecule type" value="Genomic_DNA"/>
</dbReference>
<keyword evidence="4 5" id="KW-0472">Membrane</keyword>
<evidence type="ECO:0000256" key="3">
    <source>
        <dbReference type="ARBA" id="ARBA00022989"/>
    </source>
</evidence>